<evidence type="ECO:0000313" key="2">
    <source>
        <dbReference type="Proteomes" id="UP000283727"/>
    </source>
</evidence>
<dbReference type="InterPro" id="IPR050764">
    <property type="entry name" value="CbbQ/NirQ/NorQ/GpvN"/>
</dbReference>
<dbReference type="Pfam" id="PF07726">
    <property type="entry name" value="AAA_3"/>
    <property type="match status" value="1"/>
</dbReference>
<dbReference type="AlphaFoldDB" id="A0A415C6Q7"/>
<accession>A0A415C6Q7</accession>
<dbReference type="Proteomes" id="UP000283727">
    <property type="component" value="Unassembled WGS sequence"/>
</dbReference>
<proteinExistence type="predicted"/>
<dbReference type="InterPro" id="IPR041628">
    <property type="entry name" value="ChlI/MoxR_AAA_lid"/>
</dbReference>
<dbReference type="Gene3D" id="3.40.50.300">
    <property type="entry name" value="P-loop containing nucleotide triphosphate hydrolases"/>
    <property type="match status" value="1"/>
</dbReference>
<dbReference type="GO" id="GO:0005524">
    <property type="term" value="F:ATP binding"/>
    <property type="evidence" value="ECO:0007669"/>
    <property type="project" value="InterPro"/>
</dbReference>
<comment type="caution">
    <text evidence="1">The sequence shown here is derived from an EMBL/GenBank/DDBJ whole genome shotgun (WGS) entry which is preliminary data.</text>
</comment>
<dbReference type="SUPFAM" id="SSF52540">
    <property type="entry name" value="P-loop containing nucleoside triphosphate hydrolases"/>
    <property type="match status" value="1"/>
</dbReference>
<dbReference type="Gene3D" id="1.10.8.80">
    <property type="entry name" value="Magnesium chelatase subunit I, C-Terminal domain"/>
    <property type="match status" value="1"/>
</dbReference>
<sequence length="222" mass="23098">MVRATGIESNGGADEDIAIDTPAMSAAVIGDIIDALAGVLSCSREVIELAVMTLVAGGHLLPSDLTGVSVYSQATGSFDFHPGPLFANIVIADEVNRANPKAQSAMLEAMGEGQISVDGHTHGLRQIRSIERVRDIRAACRRVTLAPEMASYIVALSAATRDAQGVRFGVSPRGSLNVAAMTRARALMQGRDFVMADDVRSVVVPVLAHRVCASVDAGCGSA</sequence>
<dbReference type="GO" id="GO:0016887">
    <property type="term" value="F:ATP hydrolysis activity"/>
    <property type="evidence" value="ECO:0007669"/>
    <property type="project" value="InterPro"/>
</dbReference>
<organism evidence="1 2">
    <name type="scientific">Bifidobacterium bifidum</name>
    <dbReference type="NCBI Taxonomy" id="1681"/>
    <lineage>
        <taxon>Bacteria</taxon>
        <taxon>Bacillati</taxon>
        <taxon>Actinomycetota</taxon>
        <taxon>Actinomycetes</taxon>
        <taxon>Bifidobacteriales</taxon>
        <taxon>Bifidobacteriaceae</taxon>
        <taxon>Bifidobacterium</taxon>
    </lineage>
</organism>
<gene>
    <name evidence="1" type="ORF">DW137_04410</name>
</gene>
<dbReference type="InterPro" id="IPR011703">
    <property type="entry name" value="ATPase_AAA-3"/>
</dbReference>
<reference evidence="1 2" key="1">
    <citation type="submission" date="2018-08" db="EMBL/GenBank/DDBJ databases">
        <title>A genome reference for cultivated species of the human gut microbiota.</title>
        <authorList>
            <person name="Zou Y."/>
            <person name="Xue W."/>
            <person name="Luo G."/>
        </authorList>
    </citation>
    <scope>NUCLEOTIDE SEQUENCE [LARGE SCALE GENOMIC DNA]</scope>
    <source>
        <strain evidence="1 2">AM12-10</strain>
    </source>
</reference>
<dbReference type="PANTHER" id="PTHR42759:SF5">
    <property type="entry name" value="METHANOL DEHYDROGENASE REGULATOR"/>
    <property type="match status" value="1"/>
</dbReference>
<dbReference type="RefSeq" id="WP_003815635.1">
    <property type="nucleotide sequence ID" value="NZ_AP031420.1"/>
</dbReference>
<dbReference type="PANTHER" id="PTHR42759">
    <property type="entry name" value="MOXR FAMILY PROTEIN"/>
    <property type="match status" value="1"/>
</dbReference>
<dbReference type="InterPro" id="IPR027417">
    <property type="entry name" value="P-loop_NTPase"/>
</dbReference>
<protein>
    <submittedName>
        <fullName evidence="1">Uncharacterized protein</fullName>
    </submittedName>
</protein>
<evidence type="ECO:0000313" key="1">
    <source>
        <dbReference type="EMBL" id="RHJ23862.1"/>
    </source>
</evidence>
<name>A0A415C6Q7_BIFBI</name>
<dbReference type="Pfam" id="PF17863">
    <property type="entry name" value="AAA_lid_2"/>
    <property type="match status" value="1"/>
</dbReference>
<dbReference type="EMBL" id="QRLR01000002">
    <property type="protein sequence ID" value="RHJ23862.1"/>
    <property type="molecule type" value="Genomic_DNA"/>
</dbReference>